<dbReference type="SUPFAM" id="SSF53850">
    <property type="entry name" value="Periplasmic binding protein-like II"/>
    <property type="match status" value="1"/>
</dbReference>
<evidence type="ECO:0000256" key="1">
    <source>
        <dbReference type="ARBA" id="ARBA00022729"/>
    </source>
</evidence>
<evidence type="ECO:0000313" key="4">
    <source>
        <dbReference type="Proteomes" id="UP000769780"/>
    </source>
</evidence>
<dbReference type="RefSeq" id="WP_221875005.1">
    <property type="nucleotide sequence ID" value="NZ_JACWFH010000027.1"/>
</dbReference>
<dbReference type="PROSITE" id="PS51257">
    <property type="entry name" value="PROKAR_LIPOPROTEIN"/>
    <property type="match status" value="1"/>
</dbReference>
<comment type="caution">
    <text evidence="3">The sequence shown here is derived from an EMBL/GenBank/DDBJ whole genome shotgun (WGS) entry which is preliminary data.</text>
</comment>
<name>A0ABS7K944_9BACI</name>
<keyword evidence="1 2" id="KW-0732">Signal</keyword>
<sequence>MKLNKKWLVFLIVLFAFSFSGCQGSSSGADTSSDSTGDASSKDPQKLVVTSFGGAIQEAQEEYIKQFEEEYNADVEVVTLYSADALAKMRAEKNNPSLDVVLFSGGQEQIAKDEGLLMELDKSIIKNMDNLYEGAVHPDGHSVTFGYESLGLIYDENRVAAPPTSWKDLWKEEYSGNVGLVDISNTYGYYFLLAASLMEGGSEDNIQPGLDIITKLIPNTAAIVSASPEVGNLFAQEEVMIAPFDSGYAYTFAEQGVPVNFATPDEGGIGIYMTANVVQGSKNPELAQQYIDFLLRPEIQALTAEGGGYSPTNVHTELPEKLSDILPNGEESFNNLIHLDLEKVNNNRSAYTEQWNKLISN</sequence>
<dbReference type="PANTHER" id="PTHR30006">
    <property type="entry name" value="THIAMINE-BINDING PERIPLASMIC PROTEIN-RELATED"/>
    <property type="match status" value="1"/>
</dbReference>
<accession>A0ABS7K944</accession>
<evidence type="ECO:0000313" key="3">
    <source>
        <dbReference type="EMBL" id="MBY0098788.1"/>
    </source>
</evidence>
<proteinExistence type="predicted"/>
<dbReference type="Proteomes" id="UP000769780">
    <property type="component" value="Unassembled WGS sequence"/>
</dbReference>
<evidence type="ECO:0000256" key="2">
    <source>
        <dbReference type="SAM" id="SignalP"/>
    </source>
</evidence>
<gene>
    <name evidence="3" type="ORF">H0185_18645</name>
</gene>
<dbReference type="EMBL" id="JACWFH010000027">
    <property type="protein sequence ID" value="MBY0098788.1"/>
    <property type="molecule type" value="Genomic_DNA"/>
</dbReference>
<keyword evidence="4" id="KW-1185">Reference proteome</keyword>
<dbReference type="Pfam" id="PF13416">
    <property type="entry name" value="SBP_bac_8"/>
    <property type="match status" value="1"/>
</dbReference>
<dbReference type="CDD" id="cd13589">
    <property type="entry name" value="PBP2_polyamine_RpCGA009"/>
    <property type="match status" value="1"/>
</dbReference>
<dbReference type="PANTHER" id="PTHR30006:SF2">
    <property type="entry name" value="ABC TRANSPORTER SUBSTRATE-BINDING PROTEIN"/>
    <property type="match status" value="1"/>
</dbReference>
<feature type="signal peptide" evidence="2">
    <location>
        <begin position="1"/>
        <end position="21"/>
    </location>
</feature>
<organism evidence="3 4">
    <name type="scientific">Mesobacillus maritimus</name>
    <dbReference type="NCBI Taxonomy" id="1643336"/>
    <lineage>
        <taxon>Bacteria</taxon>
        <taxon>Bacillati</taxon>
        <taxon>Bacillota</taxon>
        <taxon>Bacilli</taxon>
        <taxon>Bacillales</taxon>
        <taxon>Bacillaceae</taxon>
        <taxon>Mesobacillus</taxon>
    </lineage>
</organism>
<reference evidence="3 4" key="1">
    <citation type="submission" date="2020-07" db="EMBL/GenBank/DDBJ databases">
        <title>Fungal Genomes of the International Space Station.</title>
        <authorList>
            <person name="Seuylemezian A."/>
            <person name="Singh N.K."/>
            <person name="Wood J."/>
            <person name="Venkateswaran K."/>
        </authorList>
    </citation>
    <scope>NUCLEOTIDE SEQUENCE [LARGE SCALE GENOMIC DNA]</scope>
    <source>
        <strain evidence="3 4">PL-B2</strain>
    </source>
</reference>
<feature type="chain" id="PRO_5047330969" evidence="2">
    <location>
        <begin position="22"/>
        <end position="361"/>
    </location>
</feature>
<dbReference type="Gene3D" id="3.40.190.10">
    <property type="entry name" value="Periplasmic binding protein-like II"/>
    <property type="match status" value="2"/>
</dbReference>
<dbReference type="InterPro" id="IPR006059">
    <property type="entry name" value="SBP"/>
</dbReference>
<protein>
    <submittedName>
        <fullName evidence="3">ABC transporter substrate-binding protein</fullName>
    </submittedName>
</protein>